<name>A0A7D3QVF5_9VIRU</name>
<dbReference type="Proteomes" id="UP001162001">
    <property type="component" value="Segment"/>
</dbReference>
<evidence type="ECO:0000313" key="2">
    <source>
        <dbReference type="EMBL" id="QKF93786.1"/>
    </source>
</evidence>
<reference evidence="2 3" key="1">
    <citation type="submission" date="2020-04" db="EMBL/GenBank/DDBJ databases">
        <title>Advantages and limits of metagenomic assembly and binning of a giant virus.</title>
        <authorList>
            <person name="Schulz F."/>
            <person name="Andreani J."/>
            <person name="Francis R."/>
            <person name="Boudjemaa H."/>
            <person name="Bou Khalil J.Y."/>
            <person name="Lee J."/>
            <person name="La Scola B."/>
            <person name="Woyke T."/>
        </authorList>
    </citation>
    <scope>NUCLEOTIDE SEQUENCE [LARGE SCALE GENOMIC DNA]</scope>
    <source>
        <strain evidence="2 3">FV1/VV64</strain>
    </source>
</reference>
<dbReference type="EMBL" id="MT418680">
    <property type="protein sequence ID" value="QKF93786.1"/>
    <property type="molecule type" value="Genomic_DNA"/>
</dbReference>
<feature type="transmembrane region" description="Helical" evidence="1">
    <location>
        <begin position="110"/>
        <end position="130"/>
    </location>
</feature>
<keyword evidence="1" id="KW-0812">Transmembrane</keyword>
<gene>
    <name evidence="2" type="ORF">Fadolivirus_1_328</name>
</gene>
<accession>A0A7D3QVF5</accession>
<protein>
    <submittedName>
        <fullName evidence="2">Uncharacterized protein</fullName>
    </submittedName>
</protein>
<sequence>MDVNVDQGIPRGDLARFENGKYLYRLDNGKFDIDKFNRDFDQYKVKRKNEMNEKIQQKLDELNKPPEEIPAYNLSVGQIMINIKDTLFGIIDDLLRFDFTWNVVLKKNRLFYLGLAVIIIASIIYLYYFFKVNSINDPLPTIITHVHEIKLSNEPVIQNQQNVIPNI</sequence>
<evidence type="ECO:0000313" key="3">
    <source>
        <dbReference type="Proteomes" id="UP001162001"/>
    </source>
</evidence>
<keyword evidence="1" id="KW-0472">Membrane</keyword>
<keyword evidence="3" id="KW-1185">Reference proteome</keyword>
<keyword evidence="1" id="KW-1133">Transmembrane helix</keyword>
<organism evidence="2 3">
    <name type="scientific">Fadolivirus FV1/VV64</name>
    <dbReference type="NCBI Taxonomy" id="3070911"/>
    <lineage>
        <taxon>Viruses</taxon>
        <taxon>Varidnaviria</taxon>
        <taxon>Bamfordvirae</taxon>
        <taxon>Nucleocytoviricota</taxon>
        <taxon>Megaviricetes</taxon>
        <taxon>Imitervirales</taxon>
        <taxon>Mimiviridae</taxon>
        <taxon>Klosneuvirinae</taxon>
        <taxon>Fadolivirus</taxon>
        <taxon>Fadolivirus algeromassiliense</taxon>
    </lineage>
</organism>
<proteinExistence type="predicted"/>
<evidence type="ECO:0000256" key="1">
    <source>
        <dbReference type="SAM" id="Phobius"/>
    </source>
</evidence>